<sequence length="273" mass="31333">MKIYALVGGSGTGKSYKALEVAYENEIDYIIDDGILIYKNKIIAGISAKKAKTVIEAVKTAIFNKDEHMQDVKTSIQKETIDKLLILGTSRKMIKQIADRLEIGEVYKFIDIEDISTSDEMDKAKKSRERGNHIIPVPTVQIKYMTSGLSINPLRRFFRKNNQQSRVFEKTIVRPNFSYIGKFYISEDVIPQILTYEIEKCIKIEKIVKIDVNNFDNNVNIYINITINDTSVIKELEGIQRRLIKAVEQITLINVGKIDIYISKMKKTSEKVR</sequence>
<proteinExistence type="predicted"/>
<dbReference type="AlphaFoldDB" id="A0A1M5PN24"/>
<protein>
    <submittedName>
        <fullName evidence="1">Uncharacterized protein</fullName>
    </submittedName>
</protein>
<dbReference type="EMBL" id="FQWX01000015">
    <property type="protein sequence ID" value="SHH03106.1"/>
    <property type="molecule type" value="Genomic_DNA"/>
</dbReference>
<keyword evidence="2" id="KW-1185">Reference proteome</keyword>
<organism evidence="1 2">
    <name type="scientific">Asaccharospora irregularis DSM 2635</name>
    <dbReference type="NCBI Taxonomy" id="1121321"/>
    <lineage>
        <taxon>Bacteria</taxon>
        <taxon>Bacillati</taxon>
        <taxon>Bacillota</taxon>
        <taxon>Clostridia</taxon>
        <taxon>Peptostreptococcales</taxon>
        <taxon>Peptostreptococcaceae</taxon>
        <taxon>Asaccharospora</taxon>
    </lineage>
</organism>
<evidence type="ECO:0000313" key="1">
    <source>
        <dbReference type="EMBL" id="SHH03106.1"/>
    </source>
</evidence>
<dbReference type="OrthoDB" id="5429664at2"/>
<name>A0A1M5PN24_9FIRM</name>
<evidence type="ECO:0000313" key="2">
    <source>
        <dbReference type="Proteomes" id="UP000243255"/>
    </source>
</evidence>
<dbReference type="Proteomes" id="UP000243255">
    <property type="component" value="Unassembled WGS sequence"/>
</dbReference>
<gene>
    <name evidence="1" type="ORF">SAMN04488530_11521</name>
</gene>
<reference evidence="2" key="1">
    <citation type="submission" date="2016-11" db="EMBL/GenBank/DDBJ databases">
        <authorList>
            <person name="Varghese N."/>
            <person name="Submissions S."/>
        </authorList>
    </citation>
    <scope>NUCLEOTIDE SEQUENCE [LARGE SCALE GENOMIC DNA]</scope>
    <source>
        <strain evidence="2">DSM 2635</strain>
    </source>
</reference>
<accession>A0A1M5PN24</accession>
<dbReference type="STRING" id="1121321.SAMN04488530_11521"/>
<dbReference type="RefSeq" id="WP_073126110.1">
    <property type="nucleotide sequence ID" value="NZ_BAABCH010000017.1"/>
</dbReference>